<evidence type="ECO:0000256" key="1">
    <source>
        <dbReference type="ARBA" id="ARBA00001957"/>
    </source>
</evidence>
<feature type="domain" description="Carrier" evidence="5">
    <location>
        <begin position="1441"/>
        <end position="1519"/>
    </location>
</feature>
<reference evidence="7" key="1">
    <citation type="journal article" date="2019" name="Int. J. Syst. Evol. Microbiol.">
        <title>The Global Catalogue of Microorganisms (GCM) 10K type strain sequencing project: providing services to taxonomists for standard genome sequencing and annotation.</title>
        <authorList>
            <consortium name="The Broad Institute Genomics Platform"/>
            <consortium name="The Broad Institute Genome Sequencing Center for Infectious Disease"/>
            <person name="Wu L."/>
            <person name="Ma J."/>
        </authorList>
    </citation>
    <scope>NUCLEOTIDE SEQUENCE [LARGE SCALE GENOMIC DNA]</scope>
    <source>
        <strain evidence="7">CGMCC 1.12859</strain>
    </source>
</reference>
<dbReference type="PANTHER" id="PTHR45527">
    <property type="entry name" value="NONRIBOSOMAL PEPTIDE SYNTHETASE"/>
    <property type="match status" value="1"/>
</dbReference>
<dbReference type="SUPFAM" id="SSF56801">
    <property type="entry name" value="Acetyl-CoA synthetase-like"/>
    <property type="match status" value="1"/>
</dbReference>
<feature type="domain" description="Carrier" evidence="5">
    <location>
        <begin position="477"/>
        <end position="551"/>
    </location>
</feature>
<feature type="region of interest" description="Disordered" evidence="4">
    <location>
        <begin position="1418"/>
        <end position="1441"/>
    </location>
</feature>
<dbReference type="InterPro" id="IPR025110">
    <property type="entry name" value="AMP-bd_C"/>
</dbReference>
<dbReference type="InterPro" id="IPR036736">
    <property type="entry name" value="ACP-like_sf"/>
</dbReference>
<feature type="region of interest" description="Disordered" evidence="4">
    <location>
        <begin position="451"/>
        <end position="477"/>
    </location>
</feature>
<evidence type="ECO:0000256" key="2">
    <source>
        <dbReference type="ARBA" id="ARBA00022450"/>
    </source>
</evidence>
<evidence type="ECO:0000313" key="7">
    <source>
        <dbReference type="Proteomes" id="UP001596435"/>
    </source>
</evidence>
<dbReference type="Pfam" id="PF00501">
    <property type="entry name" value="AMP-binding"/>
    <property type="match status" value="2"/>
</dbReference>
<dbReference type="Proteomes" id="UP001596435">
    <property type="component" value="Unassembled WGS sequence"/>
</dbReference>
<dbReference type="InterPro" id="IPR006162">
    <property type="entry name" value="Ppantetheine_attach_site"/>
</dbReference>
<comment type="cofactor">
    <cofactor evidence="1">
        <name>pantetheine 4'-phosphate</name>
        <dbReference type="ChEBI" id="CHEBI:47942"/>
    </cofactor>
</comment>
<evidence type="ECO:0000256" key="3">
    <source>
        <dbReference type="ARBA" id="ARBA00022553"/>
    </source>
</evidence>
<dbReference type="SUPFAM" id="SSF52777">
    <property type="entry name" value="CoA-dependent acyltransferases"/>
    <property type="match status" value="4"/>
</dbReference>
<dbReference type="CDD" id="cd19531">
    <property type="entry name" value="LCL_NRPS-like"/>
    <property type="match status" value="1"/>
</dbReference>
<keyword evidence="3" id="KW-0597">Phosphoprotein</keyword>
<organism evidence="6 7">
    <name type="scientific">Kitasatospora paranensis</name>
    <dbReference type="NCBI Taxonomy" id="258053"/>
    <lineage>
        <taxon>Bacteria</taxon>
        <taxon>Bacillati</taxon>
        <taxon>Actinomycetota</taxon>
        <taxon>Actinomycetes</taxon>
        <taxon>Kitasatosporales</taxon>
        <taxon>Streptomycetaceae</taxon>
        <taxon>Kitasatospora</taxon>
    </lineage>
</organism>
<keyword evidence="7" id="KW-1185">Reference proteome</keyword>
<gene>
    <name evidence="6" type="ORF">ACFQMG_22060</name>
</gene>
<proteinExistence type="predicted"/>
<dbReference type="InterPro" id="IPR042099">
    <property type="entry name" value="ANL_N_sf"/>
</dbReference>
<feature type="region of interest" description="Disordered" evidence="4">
    <location>
        <begin position="1"/>
        <end position="23"/>
    </location>
</feature>
<evidence type="ECO:0000313" key="6">
    <source>
        <dbReference type="EMBL" id="MFC7182235.1"/>
    </source>
</evidence>
<keyword evidence="2" id="KW-0596">Phosphopantetheine</keyword>
<dbReference type="PROSITE" id="PS50075">
    <property type="entry name" value="CARRIER"/>
    <property type="match status" value="2"/>
</dbReference>
<protein>
    <submittedName>
        <fullName evidence="6">Condensation domain-containing protein</fullName>
    </submittedName>
</protein>
<dbReference type="RefSeq" id="WP_380231784.1">
    <property type="nucleotide sequence ID" value="NZ_JBHSVH010000002.1"/>
</dbReference>
<dbReference type="Gene3D" id="3.30.559.10">
    <property type="entry name" value="Chloramphenicol acetyltransferase-like domain"/>
    <property type="match status" value="2"/>
</dbReference>
<evidence type="ECO:0000259" key="5">
    <source>
        <dbReference type="PROSITE" id="PS50075"/>
    </source>
</evidence>
<dbReference type="Gene3D" id="3.30.559.30">
    <property type="entry name" value="Nonribosomal peptide synthetase, condensation domain"/>
    <property type="match status" value="2"/>
</dbReference>
<dbReference type="EMBL" id="JBHTAJ010000043">
    <property type="protein sequence ID" value="MFC7182235.1"/>
    <property type="molecule type" value="Genomic_DNA"/>
</dbReference>
<dbReference type="Gene3D" id="1.10.1200.10">
    <property type="entry name" value="ACP-like"/>
    <property type="match status" value="2"/>
</dbReference>
<dbReference type="Pfam" id="PF13193">
    <property type="entry name" value="AMP-binding_C"/>
    <property type="match status" value="1"/>
</dbReference>
<dbReference type="Gene3D" id="3.30.300.30">
    <property type="match status" value="1"/>
</dbReference>
<accession>A0ABW2G0F4</accession>
<dbReference type="InterPro" id="IPR020806">
    <property type="entry name" value="PKS_PP-bd"/>
</dbReference>
<dbReference type="Gene3D" id="3.40.50.12780">
    <property type="entry name" value="N-terminal domain of ligase-like"/>
    <property type="match status" value="1"/>
</dbReference>
<evidence type="ECO:0000256" key="4">
    <source>
        <dbReference type="SAM" id="MobiDB-lite"/>
    </source>
</evidence>
<dbReference type="PANTHER" id="PTHR45527:SF1">
    <property type="entry name" value="FATTY ACID SYNTHASE"/>
    <property type="match status" value="1"/>
</dbReference>
<dbReference type="Pfam" id="PF00550">
    <property type="entry name" value="PP-binding"/>
    <property type="match status" value="2"/>
</dbReference>
<dbReference type="Gene3D" id="3.40.50.980">
    <property type="match status" value="1"/>
</dbReference>
<dbReference type="PROSITE" id="PS00012">
    <property type="entry name" value="PHOSPHOPANTETHEINE"/>
    <property type="match status" value="2"/>
</dbReference>
<name>A0ABW2G0F4_9ACTN</name>
<sequence>MAVVPAQGTRTNEQADRGGPLPLASGQQQMWLLHQLAPAGRAYLMSWTLRLTGRLDVEALRRAWGRLVERHEILRTRYRQDGDEPCQIIDPAGPFPLRVVDLAEEPAGHREERAAQIAEWERRRPFDLTRHRPLRVTVVAIGPECHLMVVNLHHIAGDDVSYRIITAELEALYAEESTGVPSGLTAPQVQYADFALRERSRTTEAALGRHLDYWRGALSGVRDAPLPLDRPRPARPDRRGGVVELAIKPETAEGVLALASARRATPFMVLLAAYHVMLSRLTGSEDVTVGVPVSTRTPDLDGLLGYAVNTVVVRSQGAPGRSFVDLVDQVRGAVLDAFDHRFVPFKRVVDAVQPTRGLDGNPLFQAAFDMEGADEDGGFRLAGLHVERVGSAVPPDAKFDLTLHVAEDAGRRLFARLEYAAAVIDEKTAQGWAADWEVLLDSLVRHPEQPLGAVPARPAADPVAADPSADPASGAAPASGAVTGAVQRIWAEVLGLDSTDPQDNFFDVGGDSLQAVALAARLRSEGLDVSAGDIFAYQTVEELAAWCTEQAAGAPGGAVLPPAVAPFALIGPEDRAALPPDVVDAYPLTATQLGMIIELRARPDVNTYQDTTSYLIRDDEPVDGAALQRATQLVVDRHEVLRTGFELNRYSVPLQLVHRTARITVGVSDHGVLGPDGWRPALEEYAARERRSPMDITGAPLIRVHAHRAQDARDWWITITECHPILEGWSFHTMLMEILTGYREIRAGRTPAEPEPVPFRYADYVAAEAAARDSQEDRDFWRGVVEGRTDTALPPAWQGDRTLARERYQHMLDFRDLEDDLRRLATETGTSMKAVLLAAHMKVMSTVVATEAFYTGLVCDARPEIVGADEVLGMYLNTLPFAMPTGARTWGDLVRSVHDGLTALWPHRVFPMQVIQQEFGPGGRLLDVFFNYLDFRQVDKSLLDWDATYNDNDNEFALHVFTISGILKLNTTSHRLSREAAGRLTALYRTVLERMSLGPDGDARAACLPAAEREGLRLLDRTAEPAGRPITVGEAFARAAAEHPDRAAVRRGAEELTYRRLDAQADAVARALRERGIGPGSLVAVAPDHGPDRVAAVLGIWRAGAALTPADVPGAAGLPAVEPPTGLPDDAACVLPGPAGTPVSHDELARTLEQLHDELAARGAASAGGSSWLCTRPPATAAGLTDVLAALTSGATAVLTTAPDADAVPEAAALIAAGRVTHLRTTPLLAERLAAAAPRPVTVVLAGDPHAAPTVLAGLRTRATVVETVEADGVFGPVAFDGLPPRGLRLQVVDARQCPVPAGVVGELYVARGGGPLRPTGRLARVGRDGRLEPMGPVGPHRTRELLDLHPSVRDCRVVERPDPARAGRRLVGYVRLVAGEEFAPDAIRRALAERRLPRPLIPDVLVEVDDWPLTAEGTVDLDGLPEPPGDTEPAAGPAAKPWDDRFEELLRDVLAGASYEGDLAPDVPLADAGLSSMATVGLIVAIEQLYDIVIPDDFQVVDMFRTPRNLWEQICEFRAAGL</sequence>
<comment type="caution">
    <text evidence="6">The sequence shown here is derived from an EMBL/GenBank/DDBJ whole genome shotgun (WGS) entry which is preliminary data.</text>
</comment>
<feature type="compositionally biased region" description="Low complexity" evidence="4">
    <location>
        <begin position="452"/>
        <end position="477"/>
    </location>
</feature>
<dbReference type="InterPro" id="IPR009081">
    <property type="entry name" value="PP-bd_ACP"/>
</dbReference>
<dbReference type="InterPro" id="IPR023213">
    <property type="entry name" value="CAT-like_dom_sf"/>
</dbReference>
<dbReference type="InterPro" id="IPR045851">
    <property type="entry name" value="AMP-bd_C_sf"/>
</dbReference>
<dbReference type="SMART" id="SM00823">
    <property type="entry name" value="PKS_PP"/>
    <property type="match status" value="1"/>
</dbReference>
<dbReference type="Pfam" id="PF00668">
    <property type="entry name" value="Condensation"/>
    <property type="match status" value="2"/>
</dbReference>
<dbReference type="SUPFAM" id="SSF47336">
    <property type="entry name" value="ACP-like"/>
    <property type="match status" value="2"/>
</dbReference>
<dbReference type="InterPro" id="IPR000873">
    <property type="entry name" value="AMP-dep_synth/lig_dom"/>
</dbReference>
<dbReference type="InterPro" id="IPR001242">
    <property type="entry name" value="Condensation_dom"/>
</dbReference>